<protein>
    <submittedName>
        <fullName evidence="5">Chemotaxis protein</fullName>
    </submittedName>
</protein>
<dbReference type="Pfam" id="PF18947">
    <property type="entry name" value="HAMP_2"/>
    <property type="match status" value="1"/>
</dbReference>
<dbReference type="PANTHER" id="PTHR43531:SF14">
    <property type="entry name" value="METHYL-ACCEPTING CHEMOTAXIS PROTEIN I-RELATED"/>
    <property type="match status" value="1"/>
</dbReference>
<evidence type="ECO:0000256" key="1">
    <source>
        <dbReference type="ARBA" id="ARBA00022481"/>
    </source>
</evidence>
<dbReference type="GO" id="GO:0005886">
    <property type="term" value="C:plasma membrane"/>
    <property type="evidence" value="ECO:0007669"/>
    <property type="project" value="TreeGrafter"/>
</dbReference>
<dbReference type="Gene3D" id="3.30.450.20">
    <property type="entry name" value="PAS domain"/>
    <property type="match status" value="1"/>
</dbReference>
<dbReference type="EMBL" id="PDWK01000052">
    <property type="protein sequence ID" value="KAF1688384.1"/>
    <property type="molecule type" value="Genomic_DNA"/>
</dbReference>
<dbReference type="InterPro" id="IPR000014">
    <property type="entry name" value="PAS"/>
</dbReference>
<dbReference type="GO" id="GO:0006935">
    <property type="term" value="P:chemotaxis"/>
    <property type="evidence" value="ECO:0007669"/>
    <property type="project" value="TreeGrafter"/>
</dbReference>
<feature type="transmembrane region" description="Helical" evidence="3">
    <location>
        <begin position="151"/>
        <end position="173"/>
    </location>
</feature>
<dbReference type="InterPro" id="IPR051310">
    <property type="entry name" value="MCP_chemotaxis"/>
</dbReference>
<dbReference type="GO" id="GO:0004888">
    <property type="term" value="F:transmembrane signaling receptor activity"/>
    <property type="evidence" value="ECO:0007669"/>
    <property type="project" value="TreeGrafter"/>
</dbReference>
<accession>A0A921TDH1</accession>
<feature type="transmembrane region" description="Helical" evidence="3">
    <location>
        <begin position="52"/>
        <end position="70"/>
    </location>
</feature>
<evidence type="ECO:0000313" key="6">
    <source>
        <dbReference type="Proteomes" id="UP000717981"/>
    </source>
</evidence>
<dbReference type="Pfam" id="PF13188">
    <property type="entry name" value="PAS_8"/>
    <property type="match status" value="1"/>
</dbReference>
<comment type="caution">
    <text evidence="5">The sequence shown here is derived from an EMBL/GenBank/DDBJ whole genome shotgun (WGS) entry which is preliminary data.</text>
</comment>
<evidence type="ECO:0000256" key="2">
    <source>
        <dbReference type="ARBA" id="ARBA00029447"/>
    </source>
</evidence>
<dbReference type="PANTHER" id="PTHR43531">
    <property type="entry name" value="PROTEIN ICFG"/>
    <property type="match status" value="1"/>
</dbReference>
<reference evidence="5" key="1">
    <citation type="submission" date="2017-10" db="EMBL/GenBank/DDBJ databases">
        <title>Whole genome sequencing of members of genus Pseudoxanthomonas.</title>
        <authorList>
            <person name="Kumar S."/>
            <person name="Bansal K."/>
            <person name="Kaur A."/>
            <person name="Patil P."/>
            <person name="Sharma S."/>
            <person name="Patil P.B."/>
        </authorList>
    </citation>
    <scope>NUCLEOTIDE SEQUENCE</scope>
    <source>
        <strain evidence="5">DSM 22914</strain>
    </source>
</reference>
<dbReference type="AlphaFoldDB" id="A0A921TDH1"/>
<keyword evidence="3" id="KW-1133">Transmembrane helix</keyword>
<feature type="transmembrane region" description="Helical" evidence="3">
    <location>
        <begin position="100"/>
        <end position="117"/>
    </location>
</feature>
<evidence type="ECO:0000259" key="4">
    <source>
        <dbReference type="PROSITE" id="PS50885"/>
    </source>
</evidence>
<dbReference type="RefSeq" id="WP_343038583.1">
    <property type="nucleotide sequence ID" value="NZ_PDWK01000052.1"/>
</dbReference>
<gene>
    <name evidence="5" type="ORF">CR938_10420</name>
</gene>
<evidence type="ECO:0000256" key="3">
    <source>
        <dbReference type="SAM" id="Phobius"/>
    </source>
</evidence>
<dbReference type="Proteomes" id="UP000717981">
    <property type="component" value="Unassembled WGS sequence"/>
</dbReference>
<sequence length="474" mass="50372">MTDSASILTVRHASPACLEEVAAAADRLFLGVATVLAGLSLFAAVAGGHWGAFLGAALPALLLVAVLARLRPGTRPGRTVVALALVAQAVTLVHQSGGMSGLHFGAIVLLLALLLQYRDWLPIVAAAAALTAWQAACLAVQPSVLHPSATAASALLHMTFVATEAAVLAWMAVRLRRQLLQLGATPGMLAMLARELAEERPVPEAVAAREWAPGSLAQALVELGRRMAGRQAEESARARAYVRMHTALDCVTTNVMIADAQRRIVYANRPLLRMLAEAQEDIRRDLPDFDAATVVGNSIDMFHRDPSRQERMLAALTGTHRANIRIGGRSMRLIINPVVGGDGGRIGYVVEWADRTGEVRIEEEVSRIVEAAAAGDLSGRIDTSDKQGFLLQLAVQLNSLLDANAISLAEVSRLLSGLAQGDLTVRMEGDFRGVFARMRDDANATVERLKSIVHRIQEASGAISTASTEIASGN</sequence>
<keyword evidence="1" id="KW-0488">Methylation</keyword>
<feature type="domain" description="HAMP" evidence="4">
    <location>
        <begin position="408"/>
        <end position="454"/>
    </location>
</feature>
<keyword evidence="3" id="KW-0812">Transmembrane</keyword>
<dbReference type="InterPro" id="IPR035965">
    <property type="entry name" value="PAS-like_dom_sf"/>
</dbReference>
<keyword evidence="6" id="KW-1185">Reference proteome</keyword>
<keyword evidence="3" id="KW-0472">Membrane</keyword>
<feature type="non-terminal residue" evidence="5">
    <location>
        <position position="474"/>
    </location>
</feature>
<proteinExistence type="inferred from homology"/>
<dbReference type="SUPFAM" id="SSF55785">
    <property type="entry name" value="PYP-like sensor domain (PAS domain)"/>
    <property type="match status" value="1"/>
</dbReference>
<feature type="transmembrane region" description="Helical" evidence="3">
    <location>
        <begin position="124"/>
        <end position="145"/>
    </location>
</feature>
<organism evidence="5 6">
    <name type="scientific">Pseudoxanthomonas taiwanensis</name>
    <dbReference type="NCBI Taxonomy" id="176598"/>
    <lineage>
        <taxon>Bacteria</taxon>
        <taxon>Pseudomonadati</taxon>
        <taxon>Pseudomonadota</taxon>
        <taxon>Gammaproteobacteria</taxon>
        <taxon>Lysobacterales</taxon>
        <taxon>Lysobacteraceae</taxon>
        <taxon>Pseudoxanthomonas</taxon>
    </lineage>
</organism>
<feature type="transmembrane region" description="Helical" evidence="3">
    <location>
        <begin position="28"/>
        <end position="46"/>
    </location>
</feature>
<comment type="similarity">
    <text evidence="2">Belongs to the methyl-accepting chemotaxis (MCP) protein family.</text>
</comment>
<name>A0A921TDH1_9GAMM</name>
<dbReference type="PROSITE" id="PS50885">
    <property type="entry name" value="HAMP"/>
    <property type="match status" value="1"/>
</dbReference>
<dbReference type="Gene3D" id="1.20.120.1530">
    <property type="match status" value="1"/>
</dbReference>
<dbReference type="GO" id="GO:0007165">
    <property type="term" value="P:signal transduction"/>
    <property type="evidence" value="ECO:0007669"/>
    <property type="project" value="InterPro"/>
</dbReference>
<dbReference type="InterPro" id="IPR003660">
    <property type="entry name" value="HAMP_dom"/>
</dbReference>
<evidence type="ECO:0000313" key="5">
    <source>
        <dbReference type="EMBL" id="KAF1688384.1"/>
    </source>
</evidence>